<organism evidence="2 3">
    <name type="scientific">Araneus ventricosus</name>
    <name type="common">Orbweaver spider</name>
    <name type="synonym">Epeira ventricosa</name>
    <dbReference type="NCBI Taxonomy" id="182803"/>
    <lineage>
        <taxon>Eukaryota</taxon>
        <taxon>Metazoa</taxon>
        <taxon>Ecdysozoa</taxon>
        <taxon>Arthropoda</taxon>
        <taxon>Chelicerata</taxon>
        <taxon>Arachnida</taxon>
        <taxon>Araneae</taxon>
        <taxon>Araneomorphae</taxon>
        <taxon>Entelegynae</taxon>
        <taxon>Araneoidea</taxon>
        <taxon>Araneidae</taxon>
        <taxon>Araneus</taxon>
    </lineage>
</organism>
<feature type="region of interest" description="Disordered" evidence="1">
    <location>
        <begin position="28"/>
        <end position="76"/>
    </location>
</feature>
<feature type="compositionally biased region" description="Basic residues" evidence="1">
    <location>
        <begin position="52"/>
        <end position="67"/>
    </location>
</feature>
<evidence type="ECO:0000313" key="2">
    <source>
        <dbReference type="EMBL" id="GBM33570.1"/>
    </source>
</evidence>
<dbReference type="EMBL" id="BGPR01000736">
    <property type="protein sequence ID" value="GBM33570.1"/>
    <property type="molecule type" value="Genomic_DNA"/>
</dbReference>
<sequence>MSIRLSLAHSSAGSMTLQVTITKSEISASPRSPFLHPPTPHPASKEFFLLPPHKRNNKKKDAKKKKNIGVPRTPRQLSLSFHKKTRKHVLLAALLIGGEGQRSLSTKREEKWLPLFGKLSPQCGKFNYFPPCGLDQLCGFPSGEHNI</sequence>
<protein>
    <submittedName>
        <fullName evidence="2">Uncharacterized protein</fullName>
    </submittedName>
</protein>
<comment type="caution">
    <text evidence="2">The sequence shown here is derived from an EMBL/GenBank/DDBJ whole genome shotgun (WGS) entry which is preliminary data.</text>
</comment>
<accession>A0A4Y2EWG5</accession>
<gene>
    <name evidence="2" type="ORF">AVEN_197320_1</name>
</gene>
<dbReference type="Proteomes" id="UP000499080">
    <property type="component" value="Unassembled WGS sequence"/>
</dbReference>
<dbReference type="AlphaFoldDB" id="A0A4Y2EWG5"/>
<evidence type="ECO:0000313" key="3">
    <source>
        <dbReference type="Proteomes" id="UP000499080"/>
    </source>
</evidence>
<proteinExistence type="predicted"/>
<keyword evidence="3" id="KW-1185">Reference proteome</keyword>
<evidence type="ECO:0000256" key="1">
    <source>
        <dbReference type="SAM" id="MobiDB-lite"/>
    </source>
</evidence>
<name>A0A4Y2EWG5_ARAVE</name>
<reference evidence="2 3" key="1">
    <citation type="journal article" date="2019" name="Sci. Rep.">
        <title>Orb-weaving spider Araneus ventricosus genome elucidates the spidroin gene catalogue.</title>
        <authorList>
            <person name="Kono N."/>
            <person name="Nakamura H."/>
            <person name="Ohtoshi R."/>
            <person name="Moran D.A.P."/>
            <person name="Shinohara A."/>
            <person name="Yoshida Y."/>
            <person name="Fujiwara M."/>
            <person name="Mori M."/>
            <person name="Tomita M."/>
            <person name="Arakawa K."/>
        </authorList>
    </citation>
    <scope>NUCLEOTIDE SEQUENCE [LARGE SCALE GENOMIC DNA]</scope>
</reference>